<dbReference type="Proteomes" id="UP000236311">
    <property type="component" value="Unassembled WGS sequence"/>
</dbReference>
<feature type="domain" description="Siphovirus-type tail component C-terminal" evidence="2">
    <location>
        <begin position="186"/>
        <end position="292"/>
    </location>
</feature>
<dbReference type="InterPro" id="IPR008841">
    <property type="entry name" value="Siphovirus-type_tail_N"/>
</dbReference>
<proteinExistence type="predicted"/>
<reference evidence="3 4" key="1">
    <citation type="submission" date="2018-01" db="EMBL/GenBank/DDBJ databases">
        <authorList>
            <person name="Gaut B.S."/>
            <person name="Morton B.R."/>
            <person name="Clegg M.T."/>
            <person name="Duvall M.R."/>
        </authorList>
    </citation>
    <scope>NUCLEOTIDE SEQUENCE [LARGE SCALE GENOMIC DNA]</scope>
    <source>
        <strain evidence="3">GP69</strain>
    </source>
</reference>
<evidence type="ECO:0000313" key="3">
    <source>
        <dbReference type="EMBL" id="SOY30969.1"/>
    </source>
</evidence>
<sequence length="295" mass="33432">MMYEKLVYTNERGESIELSVGSVYHCNVSKDVDGIAGVTNAVYSTNSMGQHGDTYVGQRIEARDVDILGHINTRDKQQSYELRRRLLKIFNPELGGTLAYEYGSFKRIINCRLHGKPDVGRKSVLQQFSLQLDCLNPFWREEDEQKEDIASWVAAWHFPCVIEKDNSKSMIFGYRAESVIVDCFNEGDVSTGMRVRFTALGTVTNPVILNVDTGEFIKLNVTMQTGDVIEVNTKYGSKGATLTRDGVKYDYFRKVDVDSTFMQLDIGDNNFRYDADGGVNSMEVSIFYDREYLGV</sequence>
<dbReference type="Pfam" id="PF05709">
    <property type="entry name" value="Sipho_tail"/>
    <property type="match status" value="1"/>
</dbReference>
<dbReference type="AlphaFoldDB" id="A0A2K4ZKG2"/>
<dbReference type="EMBL" id="OFSM01000021">
    <property type="protein sequence ID" value="SOY30969.1"/>
    <property type="molecule type" value="Genomic_DNA"/>
</dbReference>
<organism evidence="3 4">
    <name type="scientific">Acetatifactor muris</name>
    <dbReference type="NCBI Taxonomy" id="879566"/>
    <lineage>
        <taxon>Bacteria</taxon>
        <taxon>Bacillati</taxon>
        <taxon>Bacillota</taxon>
        <taxon>Clostridia</taxon>
        <taxon>Lachnospirales</taxon>
        <taxon>Lachnospiraceae</taxon>
        <taxon>Acetatifactor</taxon>
    </lineage>
</organism>
<dbReference type="RefSeq" id="WP_103240988.1">
    <property type="nucleotide sequence ID" value="NZ_JANJZD010000045.1"/>
</dbReference>
<protein>
    <submittedName>
        <fullName evidence="3">Phage tail protein</fullName>
    </submittedName>
</protein>
<feature type="domain" description="Siphovirus-type tail component RIFT-related" evidence="1">
    <location>
        <begin position="33"/>
        <end position="134"/>
    </location>
</feature>
<evidence type="ECO:0000259" key="2">
    <source>
        <dbReference type="Pfam" id="PF22768"/>
    </source>
</evidence>
<evidence type="ECO:0000313" key="4">
    <source>
        <dbReference type="Proteomes" id="UP000236311"/>
    </source>
</evidence>
<accession>A0A2K4ZKG2</accession>
<dbReference type="Pfam" id="PF22768">
    <property type="entry name" value="SPP1_Dit"/>
    <property type="match status" value="1"/>
</dbReference>
<dbReference type="InterPro" id="IPR054738">
    <property type="entry name" value="Siphovirus-type_tail_C"/>
</dbReference>
<dbReference type="Gene3D" id="2.60.120.860">
    <property type="match status" value="1"/>
</dbReference>
<dbReference type="OrthoDB" id="2079081at2"/>
<name>A0A2K4ZKG2_9FIRM</name>
<gene>
    <name evidence="3" type="ORF">AMURIS_03703</name>
</gene>
<evidence type="ECO:0000259" key="1">
    <source>
        <dbReference type="Pfam" id="PF05709"/>
    </source>
</evidence>
<keyword evidence="4" id="KW-1185">Reference proteome</keyword>